<feature type="compositionally biased region" description="Pro residues" evidence="1">
    <location>
        <begin position="272"/>
        <end position="282"/>
    </location>
</feature>
<dbReference type="EMBL" id="UZAU01000821">
    <property type="status" value="NOT_ANNOTATED_CDS"/>
    <property type="molecule type" value="Genomic_DNA"/>
</dbReference>
<evidence type="ECO:0000256" key="1">
    <source>
        <dbReference type="SAM" id="MobiDB-lite"/>
    </source>
</evidence>
<sequence length="282" mass="30425">MPRTRVPGRPLSWVLGSVRPLGHGTLVGHGQGSKRAASSFPSLDHGSDRWLIGEVTVVWVSYSPHTNGRDKETLRRAPPYDPHVAMVAIRGRIIVEEETAQPPVEAEQVIGLDHVLEQSPVPEILDSKPPKTRELGWPSPTPYEIGYFFELKSRPKQSRIGYFYFIHLGHQWSGDTNCKAMSKAPIPRGQVGEASICIGPRGPVSDRPTHPVPTARGKGKVVIVSSNSSFSDDDGMSSRMRGLVGGPLDESTGQVRAKVVRTSRGADASGPSLPPPPLGAST</sequence>
<dbReference type="Gramene" id="evm.model.10.1353">
    <property type="protein sequence ID" value="cds.evm.model.10.1353"/>
    <property type="gene ID" value="evm.TU.10.1353"/>
</dbReference>
<evidence type="ECO:0000313" key="2">
    <source>
        <dbReference type="EnsemblPlants" id="cds.evm.model.10.1353"/>
    </source>
</evidence>
<name>A0A803QJF7_CANSA</name>
<evidence type="ECO:0000313" key="3">
    <source>
        <dbReference type="Proteomes" id="UP000596661"/>
    </source>
</evidence>
<proteinExistence type="predicted"/>
<keyword evidence="3" id="KW-1185">Reference proteome</keyword>
<reference evidence="2" key="1">
    <citation type="submission" date="2021-03" db="UniProtKB">
        <authorList>
            <consortium name="EnsemblPlants"/>
        </authorList>
    </citation>
    <scope>IDENTIFICATION</scope>
</reference>
<accession>A0A803QJF7</accession>
<feature type="region of interest" description="Disordered" evidence="1">
    <location>
        <begin position="227"/>
        <end position="282"/>
    </location>
</feature>
<organism evidence="2 3">
    <name type="scientific">Cannabis sativa</name>
    <name type="common">Hemp</name>
    <name type="synonym">Marijuana</name>
    <dbReference type="NCBI Taxonomy" id="3483"/>
    <lineage>
        <taxon>Eukaryota</taxon>
        <taxon>Viridiplantae</taxon>
        <taxon>Streptophyta</taxon>
        <taxon>Embryophyta</taxon>
        <taxon>Tracheophyta</taxon>
        <taxon>Spermatophyta</taxon>
        <taxon>Magnoliopsida</taxon>
        <taxon>eudicotyledons</taxon>
        <taxon>Gunneridae</taxon>
        <taxon>Pentapetalae</taxon>
        <taxon>rosids</taxon>
        <taxon>fabids</taxon>
        <taxon>Rosales</taxon>
        <taxon>Cannabaceae</taxon>
        <taxon>Cannabis</taxon>
    </lineage>
</organism>
<dbReference type="EnsemblPlants" id="evm.model.10.1353">
    <property type="protein sequence ID" value="cds.evm.model.10.1353"/>
    <property type="gene ID" value="evm.TU.10.1353"/>
</dbReference>
<protein>
    <submittedName>
        <fullName evidence="2">Uncharacterized protein</fullName>
    </submittedName>
</protein>
<dbReference type="AlphaFoldDB" id="A0A803QJF7"/>
<dbReference type="Proteomes" id="UP000596661">
    <property type="component" value="Unassembled WGS sequence"/>
</dbReference>